<gene>
    <name evidence="1" type="ORF">FB4_3813</name>
</gene>
<dbReference type="EMBL" id="AKVJ01000029">
    <property type="protein sequence ID" value="EIW17770.1"/>
    <property type="molecule type" value="Genomic_DNA"/>
</dbReference>
<name>I8RIC0_9FIRM</name>
<protein>
    <submittedName>
        <fullName evidence="1">Uncharacterized protein</fullName>
    </submittedName>
</protein>
<dbReference type="RefSeq" id="WP_007935107.1">
    <property type="nucleotide sequence ID" value="NZ_AKVJ01000029.1"/>
</dbReference>
<keyword evidence="2" id="KW-1185">Reference proteome</keyword>
<sequence length="81" mass="9439">MKVFVWRHNRKFHSWSMINEPNVHQDFYTDAIAVVVAATIDEALAELAKEQGWVPEELKRLEPQVYELEKPKVLLQMVCGS</sequence>
<dbReference type="Proteomes" id="UP000004324">
    <property type="component" value="Unassembled WGS sequence"/>
</dbReference>
<comment type="caution">
    <text evidence="1">The sequence shown here is derived from an EMBL/GenBank/DDBJ whole genome shotgun (WGS) entry which is preliminary data.</text>
</comment>
<organism evidence="1 2">
    <name type="scientific">Pelosinus fermentans B4</name>
    <dbReference type="NCBI Taxonomy" id="1149862"/>
    <lineage>
        <taxon>Bacteria</taxon>
        <taxon>Bacillati</taxon>
        <taxon>Bacillota</taxon>
        <taxon>Negativicutes</taxon>
        <taxon>Selenomonadales</taxon>
        <taxon>Sporomusaceae</taxon>
        <taxon>Pelosinus</taxon>
    </lineage>
</organism>
<evidence type="ECO:0000313" key="2">
    <source>
        <dbReference type="Proteomes" id="UP000004324"/>
    </source>
</evidence>
<proteinExistence type="predicted"/>
<dbReference type="AlphaFoldDB" id="I8RIC0"/>
<reference evidence="1 2" key="1">
    <citation type="journal article" date="2012" name="J. Bacteriol.">
        <title>Draft Genome Sequences for Two Metal-Reducing Pelosinus fermentans Strains Isolated from a Cr(VI)-Contaminated Site and for Type Strain R7.</title>
        <authorList>
            <person name="Brown S.D."/>
            <person name="Podar M."/>
            <person name="Klingeman D.M."/>
            <person name="Johnson C.M."/>
            <person name="Yang Z.K."/>
            <person name="Utturkar S.M."/>
            <person name="Land M.L."/>
            <person name="Mosher J.J."/>
            <person name="Hurt R.A.Jr."/>
            <person name="Phelps T.J."/>
            <person name="Palumbo A.V."/>
            <person name="Arkin A.P."/>
            <person name="Hazen T.C."/>
            <person name="Elias D.A."/>
        </authorList>
    </citation>
    <scope>NUCLEOTIDE SEQUENCE [LARGE SCALE GENOMIC DNA]</scope>
    <source>
        <strain evidence="1 2">B4</strain>
    </source>
</reference>
<dbReference type="OrthoDB" id="5431961at2"/>
<dbReference type="PATRIC" id="fig|1149862.3.peg.2776"/>
<evidence type="ECO:0000313" key="1">
    <source>
        <dbReference type="EMBL" id="EIW17770.1"/>
    </source>
</evidence>
<accession>I8RIC0</accession>